<sequence>MHLNAPLSSLTSASALLFTYAQATYLHNDLSFGHNNDRISPNSDSIPNWQLLGKPSPPEILSNKLVLTPPAPGNQRSAVWAEKPLEHQFWTVDLDFRATGPERGGGNLQIWYVKDGKSKVGASSIYTAQKFDGLALVVDQYSGSGGIIRGFLNDGTTDFSHHHNVDGMAFGHCPYSYRNLGRPSRITIQQSSKSFTVSVDGKACFESDKVKLPTGNDFGITAASAEHADSFEIFKFVTTTETHTPEVVKSSDQKVLASDDKPAAAAPAGDIPTFDYPPDAPASQFASSAEQFADLHNRLQSMMKHITTSNAAAMQWQIETAKSLSNLADRVSESLSRLESSLAELHTLSDHLDLVREDVKQTKEELHSSLEQGVSTLKYQSASSHFDMERHVELTAAKGLGLWGMLGVVGGSNAVLAAAYALYKRKKGNSHMKYL</sequence>
<dbReference type="GO" id="GO:0005789">
    <property type="term" value="C:endoplasmic reticulum membrane"/>
    <property type="evidence" value="ECO:0007669"/>
    <property type="project" value="TreeGrafter"/>
</dbReference>
<name>K1XZT5_MARBU</name>
<proteinExistence type="predicted"/>
<keyword evidence="4 7" id="KW-1133">Transmembrane helix</keyword>
<evidence type="ECO:0000256" key="3">
    <source>
        <dbReference type="ARBA" id="ARBA00022729"/>
    </source>
</evidence>
<evidence type="ECO:0000313" key="10">
    <source>
        <dbReference type="EMBL" id="EKD18359.1"/>
    </source>
</evidence>
<keyword evidence="6" id="KW-0175">Coiled coil</keyword>
<dbReference type="KEGG" id="mbe:MBM_03352"/>
<evidence type="ECO:0000256" key="2">
    <source>
        <dbReference type="ARBA" id="ARBA00022692"/>
    </source>
</evidence>
<accession>K1XZT5</accession>
<evidence type="ECO:0000256" key="1">
    <source>
        <dbReference type="ARBA" id="ARBA00004479"/>
    </source>
</evidence>
<reference evidence="10 11" key="1">
    <citation type="journal article" date="2012" name="BMC Genomics">
        <title>Sequencing the genome of Marssonina brunnea reveals fungus-poplar co-evolution.</title>
        <authorList>
            <person name="Zhu S."/>
            <person name="Cao Y.-Z."/>
            <person name="Jiang C."/>
            <person name="Tan B.-Y."/>
            <person name="Wang Z."/>
            <person name="Feng S."/>
            <person name="Zhang L."/>
            <person name="Su X.-H."/>
            <person name="Brejova B."/>
            <person name="Vinar T."/>
            <person name="Xu M."/>
            <person name="Wang M.-X."/>
            <person name="Zhang S.-G."/>
            <person name="Huang M.-R."/>
            <person name="Wu R."/>
            <person name="Zhou Y."/>
        </authorList>
    </citation>
    <scope>NUCLEOTIDE SEQUENCE [LARGE SCALE GENOMIC DNA]</scope>
    <source>
        <strain evidence="10 11">MB_m1</strain>
    </source>
</reference>
<feature type="domain" description="L-type lectin-like" evidence="9">
    <location>
        <begin position="30"/>
        <end position="241"/>
    </location>
</feature>
<keyword evidence="11" id="KW-1185">Reference proteome</keyword>
<dbReference type="InterPro" id="IPR005052">
    <property type="entry name" value="Lectin_leg"/>
</dbReference>
<feature type="transmembrane region" description="Helical" evidence="7">
    <location>
        <begin position="400"/>
        <end position="423"/>
    </location>
</feature>
<dbReference type="GO" id="GO:0030134">
    <property type="term" value="C:COPII-coated ER to Golgi transport vesicle"/>
    <property type="evidence" value="ECO:0007669"/>
    <property type="project" value="TreeGrafter"/>
</dbReference>
<evidence type="ECO:0000256" key="8">
    <source>
        <dbReference type="SAM" id="SignalP"/>
    </source>
</evidence>
<dbReference type="InParanoid" id="K1XZT5"/>
<dbReference type="InterPro" id="IPR013320">
    <property type="entry name" value="ConA-like_dom_sf"/>
</dbReference>
<protein>
    <submittedName>
        <fullName evidence="10">Legume-like lectin family protein</fullName>
    </submittedName>
</protein>
<dbReference type="Gene3D" id="2.60.120.200">
    <property type="match status" value="1"/>
</dbReference>
<dbReference type="SUPFAM" id="SSF49899">
    <property type="entry name" value="Concanavalin A-like lectins/glucanases"/>
    <property type="match status" value="1"/>
</dbReference>
<evidence type="ECO:0000256" key="6">
    <source>
        <dbReference type="SAM" id="Coils"/>
    </source>
</evidence>
<dbReference type="GO" id="GO:0005793">
    <property type="term" value="C:endoplasmic reticulum-Golgi intermediate compartment"/>
    <property type="evidence" value="ECO:0007669"/>
    <property type="project" value="TreeGrafter"/>
</dbReference>
<dbReference type="OrthoDB" id="10265193at2759"/>
<evidence type="ECO:0000313" key="11">
    <source>
        <dbReference type="Proteomes" id="UP000006753"/>
    </source>
</evidence>
<dbReference type="FunCoup" id="K1XZT5">
    <property type="interactions" value="135"/>
</dbReference>
<dbReference type="GO" id="GO:0006888">
    <property type="term" value="P:endoplasmic reticulum to Golgi vesicle-mediated transport"/>
    <property type="evidence" value="ECO:0007669"/>
    <property type="project" value="TreeGrafter"/>
</dbReference>
<dbReference type="EMBL" id="JH921433">
    <property type="protein sequence ID" value="EKD18359.1"/>
    <property type="molecule type" value="Genomic_DNA"/>
</dbReference>
<dbReference type="HOGENOM" id="CLU_053733_0_0_1"/>
<dbReference type="CDD" id="cd06903">
    <property type="entry name" value="lectin_EMP46_EMP47"/>
    <property type="match status" value="1"/>
</dbReference>
<dbReference type="Pfam" id="PF03388">
    <property type="entry name" value="Lectin_leg-like"/>
    <property type="match status" value="1"/>
</dbReference>
<dbReference type="PANTHER" id="PTHR12223">
    <property type="entry name" value="VESICULAR MANNOSE-BINDING LECTIN"/>
    <property type="match status" value="1"/>
</dbReference>
<gene>
    <name evidence="10" type="ORF">MBM_03352</name>
</gene>
<keyword evidence="5 7" id="KW-0472">Membrane</keyword>
<evidence type="ECO:0000259" key="9">
    <source>
        <dbReference type="PROSITE" id="PS51328"/>
    </source>
</evidence>
<evidence type="ECO:0000256" key="5">
    <source>
        <dbReference type="ARBA" id="ARBA00023136"/>
    </source>
</evidence>
<dbReference type="InterPro" id="IPR051136">
    <property type="entry name" value="Intracellular_Lectin-GPT"/>
</dbReference>
<dbReference type="GeneID" id="18759287"/>
<dbReference type="OMA" id="WSAEFQF"/>
<organism evidence="10 11">
    <name type="scientific">Marssonina brunnea f. sp. multigermtubi (strain MB_m1)</name>
    <name type="common">Marssonina leaf spot fungus</name>
    <dbReference type="NCBI Taxonomy" id="1072389"/>
    <lineage>
        <taxon>Eukaryota</taxon>
        <taxon>Fungi</taxon>
        <taxon>Dikarya</taxon>
        <taxon>Ascomycota</taxon>
        <taxon>Pezizomycotina</taxon>
        <taxon>Leotiomycetes</taxon>
        <taxon>Helotiales</taxon>
        <taxon>Drepanopezizaceae</taxon>
        <taxon>Drepanopeziza</taxon>
    </lineage>
</organism>
<keyword evidence="2 7" id="KW-0812">Transmembrane</keyword>
<feature type="signal peptide" evidence="8">
    <location>
        <begin position="1"/>
        <end position="23"/>
    </location>
</feature>
<comment type="subcellular location">
    <subcellularLocation>
        <location evidence="1">Membrane</location>
        <topology evidence="1">Single-pass type I membrane protein</topology>
    </subcellularLocation>
</comment>
<dbReference type="PROSITE" id="PS51328">
    <property type="entry name" value="L_LECTIN_LIKE"/>
    <property type="match status" value="1"/>
</dbReference>
<dbReference type="FunFam" id="2.60.120.200:FF:000245">
    <property type="entry name" value="Similar to lectin family integral membrane protein"/>
    <property type="match status" value="1"/>
</dbReference>
<dbReference type="AlphaFoldDB" id="K1XZT5"/>
<dbReference type="InterPro" id="IPR035661">
    <property type="entry name" value="EMP46/EMP47_N"/>
</dbReference>
<dbReference type="STRING" id="1072389.K1XZT5"/>
<dbReference type="GO" id="GO:0000139">
    <property type="term" value="C:Golgi membrane"/>
    <property type="evidence" value="ECO:0007669"/>
    <property type="project" value="TreeGrafter"/>
</dbReference>
<dbReference type="eggNOG" id="KOG3838">
    <property type="taxonomic scope" value="Eukaryota"/>
</dbReference>
<dbReference type="Proteomes" id="UP000006753">
    <property type="component" value="Unassembled WGS sequence"/>
</dbReference>
<keyword evidence="10" id="KW-0430">Lectin</keyword>
<feature type="chain" id="PRO_5003853317" evidence="8">
    <location>
        <begin position="24"/>
        <end position="435"/>
    </location>
</feature>
<evidence type="ECO:0000256" key="4">
    <source>
        <dbReference type="ARBA" id="ARBA00022989"/>
    </source>
</evidence>
<feature type="coiled-coil region" evidence="6">
    <location>
        <begin position="345"/>
        <end position="372"/>
    </location>
</feature>
<dbReference type="GO" id="GO:0005537">
    <property type="term" value="F:D-mannose binding"/>
    <property type="evidence" value="ECO:0007669"/>
    <property type="project" value="TreeGrafter"/>
</dbReference>
<evidence type="ECO:0000256" key="7">
    <source>
        <dbReference type="SAM" id="Phobius"/>
    </source>
</evidence>
<dbReference type="PANTHER" id="PTHR12223:SF28">
    <property type="entry name" value="LECTIN, MANNOSE BINDING 1 LIKE"/>
    <property type="match status" value="1"/>
</dbReference>
<dbReference type="RefSeq" id="XP_007291241.1">
    <property type="nucleotide sequence ID" value="XM_007291179.1"/>
</dbReference>
<keyword evidence="3 8" id="KW-0732">Signal</keyword>